<dbReference type="Gene3D" id="3.40.50.620">
    <property type="entry name" value="HUPs"/>
    <property type="match status" value="1"/>
</dbReference>
<organism evidence="2 3">
    <name type="scientific">Pectinatus brassicae</name>
    <dbReference type="NCBI Taxonomy" id="862415"/>
    <lineage>
        <taxon>Bacteria</taxon>
        <taxon>Bacillati</taxon>
        <taxon>Bacillota</taxon>
        <taxon>Negativicutes</taxon>
        <taxon>Selenomonadales</taxon>
        <taxon>Selenomonadaceae</taxon>
        <taxon>Pectinatus</taxon>
    </lineage>
</organism>
<gene>
    <name evidence="2" type="ORF">HNR32_000802</name>
</gene>
<dbReference type="SUPFAM" id="SSF52402">
    <property type="entry name" value="Adenine nucleotide alpha hydrolases-like"/>
    <property type="match status" value="1"/>
</dbReference>
<dbReference type="Pfam" id="PF01012">
    <property type="entry name" value="ETF"/>
    <property type="match status" value="1"/>
</dbReference>
<evidence type="ECO:0000313" key="3">
    <source>
        <dbReference type="Proteomes" id="UP000559117"/>
    </source>
</evidence>
<name>A0A840UHL2_9FIRM</name>
<dbReference type="EMBL" id="JACHFH010000007">
    <property type="protein sequence ID" value="MBB5335670.1"/>
    <property type="molecule type" value="Genomic_DNA"/>
</dbReference>
<reference evidence="2 3" key="1">
    <citation type="submission" date="2020-08" db="EMBL/GenBank/DDBJ databases">
        <title>Genomic Encyclopedia of Type Strains, Phase IV (KMG-IV): sequencing the most valuable type-strain genomes for metagenomic binning, comparative biology and taxonomic classification.</title>
        <authorList>
            <person name="Goeker M."/>
        </authorList>
    </citation>
    <scope>NUCLEOTIDE SEQUENCE [LARGE SCALE GENOMIC DNA]</scope>
    <source>
        <strain evidence="2 3">DSM 24661</strain>
    </source>
</reference>
<sequence length="243" mass="25163">MKIVTVFKWQKNPQDARVSNDGKVNWQGVKMSVNDDDPAVMETAATIAQGGEVIALTIGDGDNTWSAARGAAHTIVVTDATVDSDSAATAAVLSAEIKKLAAVDVVIIGDSDWDYGAVAALAGQLDMLCLAGITSVENNGDTLKVTQKSGNTAQVIEVKVPVLLAVSATHSEKNAPGLKDVIAARKKPVDKITIADLTVEHSSKAVSQGTRLPDTPPAQIIDGSDAVAACQQLMTALHTDGVL</sequence>
<dbReference type="SMART" id="SM00893">
    <property type="entry name" value="ETF"/>
    <property type="match status" value="1"/>
</dbReference>
<accession>A0A840UHL2</accession>
<dbReference type="InterPro" id="IPR014730">
    <property type="entry name" value="ETF_a/b_N"/>
</dbReference>
<evidence type="ECO:0000259" key="1">
    <source>
        <dbReference type="SMART" id="SM00893"/>
    </source>
</evidence>
<keyword evidence="3" id="KW-1185">Reference proteome</keyword>
<dbReference type="GO" id="GO:0009055">
    <property type="term" value="F:electron transfer activity"/>
    <property type="evidence" value="ECO:0007669"/>
    <property type="project" value="InterPro"/>
</dbReference>
<dbReference type="InterPro" id="IPR012255">
    <property type="entry name" value="ETF_b"/>
</dbReference>
<protein>
    <submittedName>
        <fullName evidence="2">Electron transfer flavoprotein beta subunit</fullName>
    </submittedName>
</protein>
<comment type="caution">
    <text evidence="2">The sequence shown here is derived from an EMBL/GenBank/DDBJ whole genome shotgun (WGS) entry which is preliminary data.</text>
</comment>
<dbReference type="PANTHER" id="PTHR21294">
    <property type="entry name" value="ELECTRON TRANSFER FLAVOPROTEIN BETA-SUBUNIT"/>
    <property type="match status" value="1"/>
</dbReference>
<dbReference type="RefSeq" id="WP_183859871.1">
    <property type="nucleotide sequence ID" value="NZ_JACHFH010000007.1"/>
</dbReference>
<dbReference type="Proteomes" id="UP000559117">
    <property type="component" value="Unassembled WGS sequence"/>
</dbReference>
<dbReference type="InterPro" id="IPR014729">
    <property type="entry name" value="Rossmann-like_a/b/a_fold"/>
</dbReference>
<evidence type="ECO:0000313" key="2">
    <source>
        <dbReference type="EMBL" id="MBB5335670.1"/>
    </source>
</evidence>
<dbReference type="AlphaFoldDB" id="A0A840UHL2"/>
<feature type="domain" description="Electron transfer flavoprotein alpha/beta-subunit N-terminal" evidence="1">
    <location>
        <begin position="21"/>
        <end position="201"/>
    </location>
</feature>
<proteinExistence type="predicted"/>